<sequence length="117" mass="12467">MGDVLLNGVAVTGAGSSKTFEKPKRFFAFKSFWVANGDTVTVVKIDVEWSADPAGVLDADATWFTLVTHTYTADEITALAAGFFSSDKLASRIRGNLKTYTGSGGDADFTLELEDSS</sequence>
<comment type="caution">
    <text evidence="1">The sequence shown here is derived from an EMBL/GenBank/DDBJ whole genome shotgun (WGS) entry which is preliminary data.</text>
</comment>
<proteinExistence type="predicted"/>
<name>A0A0F9SDC2_9ZZZZ</name>
<gene>
    <name evidence="1" type="ORF">LCGC14_0467230</name>
</gene>
<dbReference type="AlphaFoldDB" id="A0A0F9SDC2"/>
<reference evidence="1" key="1">
    <citation type="journal article" date="2015" name="Nature">
        <title>Complex archaea that bridge the gap between prokaryotes and eukaryotes.</title>
        <authorList>
            <person name="Spang A."/>
            <person name="Saw J.H."/>
            <person name="Jorgensen S.L."/>
            <person name="Zaremba-Niedzwiedzka K."/>
            <person name="Martijn J."/>
            <person name="Lind A.E."/>
            <person name="van Eijk R."/>
            <person name="Schleper C."/>
            <person name="Guy L."/>
            <person name="Ettema T.J."/>
        </authorList>
    </citation>
    <scope>NUCLEOTIDE SEQUENCE</scope>
</reference>
<evidence type="ECO:0000313" key="1">
    <source>
        <dbReference type="EMBL" id="KKN66855.1"/>
    </source>
</evidence>
<dbReference type="EMBL" id="LAZR01000488">
    <property type="protein sequence ID" value="KKN66855.1"/>
    <property type="molecule type" value="Genomic_DNA"/>
</dbReference>
<protein>
    <submittedName>
        <fullName evidence="1">Uncharacterized protein</fullName>
    </submittedName>
</protein>
<accession>A0A0F9SDC2</accession>
<organism evidence="1">
    <name type="scientific">marine sediment metagenome</name>
    <dbReference type="NCBI Taxonomy" id="412755"/>
    <lineage>
        <taxon>unclassified sequences</taxon>
        <taxon>metagenomes</taxon>
        <taxon>ecological metagenomes</taxon>
    </lineage>
</organism>